<dbReference type="EMBL" id="KQ242095">
    <property type="protein sequence ID" value="KNC80871.1"/>
    <property type="molecule type" value="Genomic_DNA"/>
</dbReference>
<sequence length="1089" mass="120239">MSSPVCASEEEMQSVAQFVSAICHAYNSHCIFDDFRNRMLATGYYGYAHASTHTQPGRDLHFPRSASNHAPVLAYSDISHTQHSASSDIGSWVRIDQALVTADCYADVLLHIITLDGRELEDSTVHMQAKRRISGSVVTAEPLGKRRRDSTNDVQIQHTINLTSPARATAAAADVVMSLRTNMVVDVPVHHRIINTEQTPPSLIRAHDTEARSASAHTRTDTNTYPVNIRGDRSNSVVRRNLSRREMAYLDVMLNVLRFELLSFVVPPDELLGTVYKFALALVQNDIKCKLLHCHTYKHSSNSKDSPPSQDTLDHAPRSPEFCVQLLDVILAALQDSVVQILGFSSVAFLLQLLRTFVTGLAGELRITCGTECSGIRAQPEPHVHVSNASTPLSDDRTSPIARFFTAPLDTRMCDGDRAAFAIPANSRSATSAKCSRSIVVVQDYREILLQSAKVCTKIVETAMQTPVAVRTLAEEVLIVIKGLLQVVDVRKHESHLGKPVCDHANHTAKLYAKGLCDSTEMQKEPSGICPAAAASSSHTDKSHTHTSTNKSNVPMLRRERRLAFCAAEYIAVCIQRGIDSPGMHEHTAQRLCLRMGLDARRLKKTEFKSGQGIGAPDRTLNNPPEGVALVLELYKLVHPSETRALFRCLRRAGVQLASDSCSDNNRRNLSHGTSSVQAQSLPRAINAYSPVTMRLFGVSVTPRLIRLLYAISHDQRIPSASSRAYNTSSACVAKDTHSTECTDCHVENDLPSLEHDERLSEKPSFALVKKQLIALRNRYERQFAVCLAGDAVQYNNLHDRAIECSGDDGWLDSLDMRERMLLTTQTVKLVCECPSTLLPRAVGGLALLVAYYAAVAKRTSHTSTNTRNSKHSELNTQTTHTNITIDKTGRNTHVRERPRSADSDQNKDSVMQIPCFIGNEDRQADTVMEEPHSTATTHSEMEHLCEALMMAFENAGSLWQLFICCCACLEAQERGSDIRVHKQCCLPVGGAGSDSKCDYHNMRSKLGQPLDRDRNIHDTDSHFHTQLCCCGEVGSLTSDVAPHRPWLLVLGIVVAGLEDILIVLPPSLRSRMWYTLAQGYSTVCEQAV</sequence>
<feature type="region of interest" description="Disordered" evidence="1">
    <location>
        <begin position="530"/>
        <end position="552"/>
    </location>
</feature>
<protein>
    <submittedName>
        <fullName evidence="2">Uncharacterized protein</fullName>
    </submittedName>
</protein>
<evidence type="ECO:0000256" key="1">
    <source>
        <dbReference type="SAM" id="MobiDB-lite"/>
    </source>
</evidence>
<feature type="compositionally biased region" description="Polar residues" evidence="1">
    <location>
        <begin position="215"/>
        <end position="226"/>
    </location>
</feature>
<organism evidence="2 3">
    <name type="scientific">Sphaeroforma arctica JP610</name>
    <dbReference type="NCBI Taxonomy" id="667725"/>
    <lineage>
        <taxon>Eukaryota</taxon>
        <taxon>Ichthyosporea</taxon>
        <taxon>Ichthyophonida</taxon>
        <taxon>Sphaeroforma</taxon>
    </lineage>
</organism>
<feature type="region of interest" description="Disordered" evidence="1">
    <location>
        <begin position="210"/>
        <end position="229"/>
    </location>
</feature>
<evidence type="ECO:0000313" key="3">
    <source>
        <dbReference type="Proteomes" id="UP000054560"/>
    </source>
</evidence>
<dbReference type="RefSeq" id="XP_014154773.1">
    <property type="nucleotide sequence ID" value="XM_014299298.1"/>
</dbReference>
<dbReference type="AlphaFoldDB" id="A0A0L0FWC3"/>
<evidence type="ECO:0000313" key="2">
    <source>
        <dbReference type="EMBL" id="KNC80871.1"/>
    </source>
</evidence>
<keyword evidence="3" id="KW-1185">Reference proteome</keyword>
<name>A0A0L0FWC3_9EUKA</name>
<gene>
    <name evidence="2" type="ORF">SARC_06770</name>
</gene>
<dbReference type="GeneID" id="25907274"/>
<accession>A0A0L0FWC3</accession>
<reference evidence="2 3" key="1">
    <citation type="submission" date="2011-02" db="EMBL/GenBank/DDBJ databases">
        <title>The Genome Sequence of Sphaeroforma arctica JP610.</title>
        <authorList>
            <consortium name="The Broad Institute Genome Sequencing Platform"/>
            <person name="Russ C."/>
            <person name="Cuomo C."/>
            <person name="Young S.K."/>
            <person name="Zeng Q."/>
            <person name="Gargeya S."/>
            <person name="Alvarado L."/>
            <person name="Berlin A."/>
            <person name="Chapman S.B."/>
            <person name="Chen Z."/>
            <person name="Freedman E."/>
            <person name="Gellesch M."/>
            <person name="Goldberg J."/>
            <person name="Griggs A."/>
            <person name="Gujja S."/>
            <person name="Heilman E."/>
            <person name="Heiman D."/>
            <person name="Howarth C."/>
            <person name="Mehta T."/>
            <person name="Neiman D."/>
            <person name="Pearson M."/>
            <person name="Roberts A."/>
            <person name="Saif S."/>
            <person name="Shea T."/>
            <person name="Shenoy N."/>
            <person name="Sisk P."/>
            <person name="Stolte C."/>
            <person name="Sykes S."/>
            <person name="White J."/>
            <person name="Yandava C."/>
            <person name="Burger G."/>
            <person name="Gray M.W."/>
            <person name="Holland P.W.H."/>
            <person name="King N."/>
            <person name="Lang F.B.F."/>
            <person name="Roger A.J."/>
            <person name="Ruiz-Trillo I."/>
            <person name="Haas B."/>
            <person name="Nusbaum C."/>
            <person name="Birren B."/>
        </authorList>
    </citation>
    <scope>NUCLEOTIDE SEQUENCE [LARGE SCALE GENOMIC DNA]</scope>
    <source>
        <strain evidence="2 3">JP610</strain>
    </source>
</reference>
<dbReference type="Proteomes" id="UP000054560">
    <property type="component" value="Unassembled WGS sequence"/>
</dbReference>
<proteinExistence type="predicted"/>